<dbReference type="AlphaFoldDB" id="A0A089YVA8"/>
<proteinExistence type="inferred from homology"/>
<dbReference type="Pfam" id="PF01476">
    <property type="entry name" value="LysM"/>
    <property type="match status" value="1"/>
</dbReference>
<dbReference type="EMBL" id="CP009438">
    <property type="protein sequence ID" value="AIR97565.1"/>
    <property type="molecule type" value="Genomic_DNA"/>
</dbReference>
<keyword evidence="3" id="KW-0732">Signal</keyword>
<sequence>MLRTPIALALAVAALLTAPAPAAARPAAPPPPAGPQSLRAPYACAGDQWPWGCVAECESSGNWHINTGNGFYGGLQFWQPTWEAFGGLKYAPRADLATREEQIAVAQEVLAVQGWEAWPVCAKRYGLKGRMHTVKRGDTLYSIARKYRVEGGWQALYRANKETIGARADLLEVGMMIALPADSARAGYPRSAPAVFGPPLGDDSGGRPHR</sequence>
<keyword evidence="2" id="KW-0378">Hydrolase</keyword>
<evidence type="ECO:0000256" key="2">
    <source>
        <dbReference type="ARBA" id="ARBA00022801"/>
    </source>
</evidence>
<dbReference type="PROSITE" id="PS51782">
    <property type="entry name" value="LYSM"/>
    <property type="match status" value="1"/>
</dbReference>
<evidence type="ECO:0000313" key="5">
    <source>
        <dbReference type="EMBL" id="AIR97565.1"/>
    </source>
</evidence>
<evidence type="ECO:0000256" key="1">
    <source>
        <dbReference type="ARBA" id="ARBA00010830"/>
    </source>
</evidence>
<dbReference type="InterPro" id="IPR010618">
    <property type="entry name" value="RPF"/>
</dbReference>
<feature type="chain" id="PRO_5039147239" evidence="3">
    <location>
        <begin position="23"/>
        <end position="210"/>
    </location>
</feature>
<feature type="signal peptide" evidence="3">
    <location>
        <begin position="1"/>
        <end position="22"/>
    </location>
</feature>
<dbReference type="STRING" id="1907.SGLAU_07750"/>
<dbReference type="InterPro" id="IPR018392">
    <property type="entry name" value="LysM"/>
</dbReference>
<organism evidence="5 6">
    <name type="scientific">Streptomyces glaucescens</name>
    <dbReference type="NCBI Taxonomy" id="1907"/>
    <lineage>
        <taxon>Bacteria</taxon>
        <taxon>Bacillati</taxon>
        <taxon>Actinomycetota</taxon>
        <taxon>Actinomycetes</taxon>
        <taxon>Kitasatosporales</taxon>
        <taxon>Streptomycetaceae</taxon>
        <taxon>Streptomyces</taxon>
    </lineage>
</organism>
<dbReference type="CDD" id="cd00118">
    <property type="entry name" value="LysM"/>
    <property type="match status" value="1"/>
</dbReference>
<feature type="domain" description="LysM" evidence="4">
    <location>
        <begin position="130"/>
        <end position="179"/>
    </location>
</feature>
<reference evidence="6" key="1">
    <citation type="journal article" date="2015" name="J. Biotechnol.">
        <title>Complete genome sequence of the actinobacterium Streptomyces glaucescens GLA.O (DSM 40922) consisting of a linear chromosome and one linear plasmid.</title>
        <authorList>
            <person name="Ortseifen V."/>
            <person name="Winkler A."/>
            <person name="Albersmeier A."/>
            <person name="Wendler S."/>
            <person name="Puhler A."/>
            <person name="Kalinowski J."/>
            <person name="Ruckert C."/>
        </authorList>
    </citation>
    <scope>NUCLEOTIDE SEQUENCE [LARGE SCALE GENOMIC DNA]</scope>
    <source>
        <strain evidence="6">DSM 40922 / GLA O</strain>
    </source>
</reference>
<evidence type="ECO:0000256" key="3">
    <source>
        <dbReference type="SAM" id="SignalP"/>
    </source>
</evidence>
<dbReference type="GO" id="GO:0016787">
    <property type="term" value="F:hydrolase activity"/>
    <property type="evidence" value="ECO:0007669"/>
    <property type="project" value="UniProtKB-KW"/>
</dbReference>
<dbReference type="Pfam" id="PF06737">
    <property type="entry name" value="Transglycosylas"/>
    <property type="match status" value="1"/>
</dbReference>
<dbReference type="HOGENOM" id="CLU_045108_3_0_11"/>
<keyword evidence="6" id="KW-1185">Reference proteome</keyword>
<dbReference type="SUPFAM" id="SSF54106">
    <property type="entry name" value="LysM domain"/>
    <property type="match status" value="1"/>
</dbReference>
<dbReference type="RefSeq" id="WP_043499508.1">
    <property type="nucleotide sequence ID" value="NZ_CP009438.1"/>
</dbReference>
<dbReference type="SMART" id="SM00257">
    <property type="entry name" value="LysM"/>
    <property type="match status" value="1"/>
</dbReference>
<dbReference type="eggNOG" id="COG1652">
    <property type="taxonomic scope" value="Bacteria"/>
</dbReference>
<dbReference type="Gene3D" id="1.10.530.10">
    <property type="match status" value="1"/>
</dbReference>
<gene>
    <name evidence="5" type="ORF">SGLAU_07750</name>
</gene>
<accession>A0A089YVA8</accession>
<comment type="similarity">
    <text evidence="1">Belongs to the transglycosylase family. Rpf subfamily.</text>
</comment>
<dbReference type="Gene3D" id="3.10.350.10">
    <property type="entry name" value="LysM domain"/>
    <property type="match status" value="1"/>
</dbReference>
<evidence type="ECO:0000313" key="6">
    <source>
        <dbReference type="Proteomes" id="UP000029482"/>
    </source>
</evidence>
<dbReference type="SUPFAM" id="SSF53955">
    <property type="entry name" value="Lysozyme-like"/>
    <property type="match status" value="1"/>
</dbReference>
<dbReference type="KEGG" id="sgu:SGLAU_07750"/>
<name>A0A089YVA8_STRGA</name>
<dbReference type="InterPro" id="IPR023346">
    <property type="entry name" value="Lysozyme-like_dom_sf"/>
</dbReference>
<dbReference type="Proteomes" id="UP000029482">
    <property type="component" value="Chromosome"/>
</dbReference>
<dbReference type="OrthoDB" id="1404170at2"/>
<evidence type="ECO:0000259" key="4">
    <source>
        <dbReference type="PROSITE" id="PS51782"/>
    </source>
</evidence>
<dbReference type="CDD" id="cd13925">
    <property type="entry name" value="RPF"/>
    <property type="match status" value="1"/>
</dbReference>
<dbReference type="InterPro" id="IPR036779">
    <property type="entry name" value="LysM_dom_sf"/>
</dbReference>
<protein>
    <submittedName>
        <fullName evidence="5">Peptidoglycan-binding protein</fullName>
    </submittedName>
</protein>